<dbReference type="AlphaFoldDB" id="A0A0E9TDN6"/>
<evidence type="ECO:0000313" key="1">
    <source>
        <dbReference type="EMBL" id="JAH51779.1"/>
    </source>
</evidence>
<dbReference type="EMBL" id="GBXM01056798">
    <property type="protein sequence ID" value="JAH51779.1"/>
    <property type="molecule type" value="Transcribed_RNA"/>
</dbReference>
<organism evidence="1">
    <name type="scientific">Anguilla anguilla</name>
    <name type="common">European freshwater eel</name>
    <name type="synonym">Muraena anguilla</name>
    <dbReference type="NCBI Taxonomy" id="7936"/>
    <lineage>
        <taxon>Eukaryota</taxon>
        <taxon>Metazoa</taxon>
        <taxon>Chordata</taxon>
        <taxon>Craniata</taxon>
        <taxon>Vertebrata</taxon>
        <taxon>Euteleostomi</taxon>
        <taxon>Actinopterygii</taxon>
        <taxon>Neopterygii</taxon>
        <taxon>Teleostei</taxon>
        <taxon>Anguilliformes</taxon>
        <taxon>Anguillidae</taxon>
        <taxon>Anguilla</taxon>
    </lineage>
</organism>
<reference evidence="1" key="1">
    <citation type="submission" date="2014-11" db="EMBL/GenBank/DDBJ databases">
        <authorList>
            <person name="Amaro Gonzalez C."/>
        </authorList>
    </citation>
    <scope>NUCLEOTIDE SEQUENCE</scope>
</reference>
<protein>
    <submittedName>
        <fullName evidence="1">Uncharacterized protein</fullName>
    </submittedName>
</protein>
<accession>A0A0E9TDN6</accession>
<name>A0A0E9TDN6_ANGAN</name>
<sequence length="55" mass="6194">MKLTVKTRSQFLLGFIKTSLSHLIKKGLQVIQGILGPGILVDNERIVVFLLEMKK</sequence>
<reference evidence="1" key="2">
    <citation type="journal article" date="2015" name="Fish Shellfish Immunol.">
        <title>Early steps in the European eel (Anguilla anguilla)-Vibrio vulnificus interaction in the gills: Role of the RtxA13 toxin.</title>
        <authorList>
            <person name="Callol A."/>
            <person name="Pajuelo D."/>
            <person name="Ebbesson L."/>
            <person name="Teles M."/>
            <person name="MacKenzie S."/>
            <person name="Amaro C."/>
        </authorList>
    </citation>
    <scope>NUCLEOTIDE SEQUENCE</scope>
</reference>
<proteinExistence type="predicted"/>